<evidence type="ECO:0000313" key="2">
    <source>
        <dbReference type="EMBL" id="KAF2727382.1"/>
    </source>
</evidence>
<evidence type="ECO:0000259" key="1">
    <source>
        <dbReference type="Pfam" id="PF06985"/>
    </source>
</evidence>
<dbReference type="EMBL" id="ML996336">
    <property type="protein sequence ID" value="KAF2727382.1"/>
    <property type="molecule type" value="Genomic_DNA"/>
</dbReference>
<accession>A0A9P4QHH5</accession>
<keyword evidence="3" id="KW-1185">Reference proteome</keyword>
<protein>
    <recommendedName>
        <fullName evidence="1">Heterokaryon incompatibility domain-containing protein</fullName>
    </recommendedName>
</protein>
<dbReference type="InterPro" id="IPR010730">
    <property type="entry name" value="HET"/>
</dbReference>
<reference evidence="2" key="1">
    <citation type="journal article" date="2020" name="Stud. Mycol.">
        <title>101 Dothideomycetes genomes: a test case for predicting lifestyles and emergence of pathogens.</title>
        <authorList>
            <person name="Haridas S."/>
            <person name="Albert R."/>
            <person name="Binder M."/>
            <person name="Bloem J."/>
            <person name="Labutti K."/>
            <person name="Salamov A."/>
            <person name="Andreopoulos B."/>
            <person name="Baker S."/>
            <person name="Barry K."/>
            <person name="Bills G."/>
            <person name="Bluhm B."/>
            <person name="Cannon C."/>
            <person name="Castanera R."/>
            <person name="Culley D."/>
            <person name="Daum C."/>
            <person name="Ezra D."/>
            <person name="Gonzalez J."/>
            <person name="Henrissat B."/>
            <person name="Kuo A."/>
            <person name="Liang C."/>
            <person name="Lipzen A."/>
            <person name="Lutzoni F."/>
            <person name="Magnuson J."/>
            <person name="Mondo S."/>
            <person name="Nolan M."/>
            <person name="Ohm R."/>
            <person name="Pangilinan J."/>
            <person name="Park H.-J."/>
            <person name="Ramirez L."/>
            <person name="Alfaro M."/>
            <person name="Sun H."/>
            <person name="Tritt A."/>
            <person name="Yoshinaga Y."/>
            <person name="Zwiers L.-H."/>
            <person name="Turgeon B."/>
            <person name="Goodwin S."/>
            <person name="Spatafora J."/>
            <person name="Crous P."/>
            <person name="Grigoriev I."/>
        </authorList>
    </citation>
    <scope>NUCLEOTIDE SEQUENCE</scope>
    <source>
        <strain evidence="2">CBS 125425</strain>
    </source>
</reference>
<organism evidence="2 3">
    <name type="scientific">Polyplosphaeria fusca</name>
    <dbReference type="NCBI Taxonomy" id="682080"/>
    <lineage>
        <taxon>Eukaryota</taxon>
        <taxon>Fungi</taxon>
        <taxon>Dikarya</taxon>
        <taxon>Ascomycota</taxon>
        <taxon>Pezizomycotina</taxon>
        <taxon>Dothideomycetes</taxon>
        <taxon>Pleosporomycetidae</taxon>
        <taxon>Pleosporales</taxon>
        <taxon>Tetraplosphaeriaceae</taxon>
        <taxon>Polyplosphaeria</taxon>
    </lineage>
</organism>
<dbReference type="Proteomes" id="UP000799444">
    <property type="component" value="Unassembled WGS sequence"/>
</dbReference>
<name>A0A9P4QHH5_9PLEO</name>
<dbReference type="AlphaFoldDB" id="A0A9P4QHH5"/>
<feature type="domain" description="Heterokaryon incompatibility" evidence="1">
    <location>
        <begin position="242"/>
        <end position="396"/>
    </location>
</feature>
<comment type="caution">
    <text evidence="2">The sequence shown here is derived from an EMBL/GenBank/DDBJ whole genome shotgun (WGS) entry which is preliminary data.</text>
</comment>
<sequence>MVGQDSYTSLALLEVYNNATENSLQDTVFRGFTQDLAALHFIAARLGASPNELIAIEPAPDLDISQQRSFWILWHWWSEFRAEWEVSSDAPPGEWPRLRAGGKYYDLKPTGAYNDYYYTAWSLFESEFHGSTHPYKQKKLHEVRKDAALHSACYFTAIACDESSQASLPSSNPKEFIIPEFDSRQPVLGVDDLPGLHSCCYTGATISSCSWIKDASELPFYLWDVKAERTVEVDTLTSRPSYTAISHTWGRWRTGTSIKLPFVSDWNVPQTSIFDVTQLPTILASIPVVTPYIWFDLVCIPQNHSERADIEIAKQASIFRQATHTIIWFNQIDNWTGLRHAVEWMCQKYLVRFDRTRSSIPNLPTHFFDEYDFRENMTDEDMEASGWFTSLWTLQEICLRPDMWLCSRDWQLFTVGNKVPIPFNTIVALTGECLNIVNSEAALRNTRDLDLSKTFMTRTERLGVMVRDKTYPRGFIELLELFDRTGMRDLQIMKKEYIMLLGSQRYCESRRAEAIMSVLDAKRWRSLSEPGSLVLGQYELEFVREVAREIGSSFYNSLSFSPNAELVMNPRSRGSLLPFENRSGQFIESKRILNWEFGDEIDNSSVRTWVIQQSGAVEIPEAAILTSTFDPCEGEMISTIWLTYREPDDDDPRFNIHRQTGNRHRSCDLREWCRSYHNATANYAVELGRVMGASRGLLLKASSPGSKTLYKVGNYLTILHRYYGQEVMSLQSTPVEQVGWTVL</sequence>
<dbReference type="PANTHER" id="PTHR24148:SF64">
    <property type="entry name" value="HETEROKARYON INCOMPATIBILITY DOMAIN-CONTAINING PROTEIN"/>
    <property type="match status" value="1"/>
</dbReference>
<gene>
    <name evidence="2" type="ORF">EJ04DRAFT_517292</name>
</gene>
<proteinExistence type="predicted"/>
<dbReference type="OrthoDB" id="3790621at2759"/>
<dbReference type="Pfam" id="PF06985">
    <property type="entry name" value="HET"/>
    <property type="match status" value="1"/>
</dbReference>
<dbReference type="PANTHER" id="PTHR24148">
    <property type="entry name" value="ANKYRIN REPEAT DOMAIN-CONTAINING PROTEIN 39 HOMOLOG-RELATED"/>
    <property type="match status" value="1"/>
</dbReference>
<evidence type="ECO:0000313" key="3">
    <source>
        <dbReference type="Proteomes" id="UP000799444"/>
    </source>
</evidence>
<dbReference type="InterPro" id="IPR052895">
    <property type="entry name" value="HetReg/Transcr_Mod"/>
</dbReference>